<dbReference type="Proteomes" id="UP000011693">
    <property type="component" value="Unassembled WGS sequence"/>
</dbReference>
<evidence type="ECO:0000259" key="1">
    <source>
        <dbReference type="Pfam" id="PF05239"/>
    </source>
</evidence>
<dbReference type="Pfam" id="PF05239">
    <property type="entry name" value="PRC"/>
    <property type="match status" value="1"/>
</dbReference>
<comment type="caution">
    <text evidence="2">The sequence shown here is derived from an EMBL/GenBank/DDBJ whole genome shotgun (WGS) entry which is preliminary data.</text>
</comment>
<protein>
    <recommendedName>
        <fullName evidence="1">PRC-barrel domain-containing protein</fullName>
    </recommendedName>
</protein>
<accession>M0AW36</accession>
<name>M0AW36_9EURY</name>
<dbReference type="InterPro" id="IPR027275">
    <property type="entry name" value="PRC-brl_dom"/>
</dbReference>
<dbReference type="InterPro" id="IPR011033">
    <property type="entry name" value="PRC_barrel-like_sf"/>
</dbReference>
<proteinExistence type="predicted"/>
<dbReference type="Gene3D" id="2.30.30.240">
    <property type="entry name" value="PRC-barrel domain"/>
    <property type="match status" value="1"/>
</dbReference>
<keyword evidence="3" id="KW-1185">Reference proteome</keyword>
<dbReference type="OrthoDB" id="85079at2157"/>
<reference evidence="2 3" key="1">
    <citation type="journal article" date="2014" name="PLoS Genet.">
        <title>Phylogenetically driven sequencing of extremely halophilic archaea reveals strategies for static and dynamic osmo-response.</title>
        <authorList>
            <person name="Becker E.A."/>
            <person name="Seitzer P.M."/>
            <person name="Tritt A."/>
            <person name="Larsen D."/>
            <person name="Krusor M."/>
            <person name="Yao A.I."/>
            <person name="Wu D."/>
            <person name="Madern D."/>
            <person name="Eisen J.A."/>
            <person name="Darling A.E."/>
            <person name="Facciotti M.T."/>
        </authorList>
    </citation>
    <scope>NUCLEOTIDE SEQUENCE [LARGE SCALE GENOMIC DNA]</scope>
    <source>
        <strain evidence="2 3">JCM 10990</strain>
    </source>
</reference>
<sequence length="113" mass="12039">MFHCSASMTTCDVTLQTRVFIYVNDDTGGMSPILASALTEKPVCSADGRQLGTVRNLTMNTQTGRLESVLVDTDRSAGELRHIPRTPDGELRIAAGAIVGVDDQLVVSLSDAD</sequence>
<dbReference type="EMBL" id="AOIN01000035">
    <property type="protein sequence ID" value="ELZ02896.1"/>
    <property type="molecule type" value="Genomic_DNA"/>
</dbReference>
<dbReference type="AlphaFoldDB" id="M0AW36"/>
<evidence type="ECO:0000313" key="2">
    <source>
        <dbReference type="EMBL" id="ELZ02896.1"/>
    </source>
</evidence>
<gene>
    <name evidence="2" type="ORF">C482_04526</name>
</gene>
<feature type="domain" description="PRC-barrel" evidence="1">
    <location>
        <begin position="34"/>
        <end position="86"/>
    </location>
</feature>
<organism evidence="2 3">
    <name type="scientific">Natrialba chahannaoensis JCM 10990</name>
    <dbReference type="NCBI Taxonomy" id="1227492"/>
    <lineage>
        <taxon>Archaea</taxon>
        <taxon>Methanobacteriati</taxon>
        <taxon>Methanobacteriota</taxon>
        <taxon>Stenosarchaea group</taxon>
        <taxon>Halobacteria</taxon>
        <taxon>Halobacteriales</taxon>
        <taxon>Natrialbaceae</taxon>
        <taxon>Natrialba</taxon>
    </lineage>
</organism>
<evidence type="ECO:0000313" key="3">
    <source>
        <dbReference type="Proteomes" id="UP000011693"/>
    </source>
</evidence>
<dbReference type="SUPFAM" id="SSF50346">
    <property type="entry name" value="PRC-barrel domain"/>
    <property type="match status" value="1"/>
</dbReference>